<feature type="chain" id="PRO_5035478203" evidence="1">
    <location>
        <begin position="24"/>
        <end position="78"/>
    </location>
</feature>
<gene>
    <name evidence="2" type="ORF">FNV43_RR22941</name>
</gene>
<dbReference type="Proteomes" id="UP000796880">
    <property type="component" value="Unassembled WGS sequence"/>
</dbReference>
<evidence type="ECO:0000313" key="3">
    <source>
        <dbReference type="Proteomes" id="UP000796880"/>
    </source>
</evidence>
<dbReference type="AlphaFoldDB" id="A0A8K0GRL0"/>
<organism evidence="2 3">
    <name type="scientific">Rhamnella rubrinervis</name>
    <dbReference type="NCBI Taxonomy" id="2594499"/>
    <lineage>
        <taxon>Eukaryota</taxon>
        <taxon>Viridiplantae</taxon>
        <taxon>Streptophyta</taxon>
        <taxon>Embryophyta</taxon>
        <taxon>Tracheophyta</taxon>
        <taxon>Spermatophyta</taxon>
        <taxon>Magnoliopsida</taxon>
        <taxon>eudicotyledons</taxon>
        <taxon>Gunneridae</taxon>
        <taxon>Pentapetalae</taxon>
        <taxon>rosids</taxon>
        <taxon>fabids</taxon>
        <taxon>Rosales</taxon>
        <taxon>Rhamnaceae</taxon>
        <taxon>rhamnoid group</taxon>
        <taxon>Rhamneae</taxon>
        <taxon>Rhamnella</taxon>
    </lineage>
</organism>
<protein>
    <submittedName>
        <fullName evidence="2">Uncharacterized protein</fullName>
    </submittedName>
</protein>
<evidence type="ECO:0000313" key="2">
    <source>
        <dbReference type="EMBL" id="KAF3435849.1"/>
    </source>
</evidence>
<accession>A0A8K0GRL0</accession>
<name>A0A8K0GRL0_9ROSA</name>
<comment type="caution">
    <text evidence="2">The sequence shown here is derived from an EMBL/GenBank/DDBJ whole genome shotgun (WGS) entry which is preliminary data.</text>
</comment>
<feature type="signal peptide" evidence="1">
    <location>
        <begin position="1"/>
        <end position="23"/>
    </location>
</feature>
<dbReference type="EMBL" id="VOIH02000010">
    <property type="protein sequence ID" value="KAF3435849.1"/>
    <property type="molecule type" value="Genomic_DNA"/>
</dbReference>
<reference evidence="2" key="1">
    <citation type="submission" date="2020-03" db="EMBL/GenBank/DDBJ databases">
        <title>A high-quality chromosome-level genome assembly of a woody plant with both climbing and erect habits, Rhamnella rubrinervis.</title>
        <authorList>
            <person name="Lu Z."/>
            <person name="Yang Y."/>
            <person name="Zhu X."/>
            <person name="Sun Y."/>
        </authorList>
    </citation>
    <scope>NUCLEOTIDE SEQUENCE</scope>
    <source>
        <strain evidence="2">BYM</strain>
        <tissue evidence="2">Leaf</tissue>
    </source>
</reference>
<keyword evidence="1" id="KW-0732">Signal</keyword>
<evidence type="ECO:0000256" key="1">
    <source>
        <dbReference type="SAM" id="SignalP"/>
    </source>
</evidence>
<sequence>MWRFSPLPHSLLPFVNMLAYAIATFLRSPMAQEMEVTASMQHMLSKPKRLVAVKPIKEAVTYLQADFAAGNLCKASHL</sequence>
<keyword evidence="3" id="KW-1185">Reference proteome</keyword>
<proteinExistence type="predicted"/>